<feature type="region of interest" description="Disordered" evidence="1">
    <location>
        <begin position="172"/>
        <end position="193"/>
    </location>
</feature>
<sequence length="193" mass="21026">MTTAIIVIAVALVAAAAVYFFLVRGGAGGGRGLRGRFGPEYDRVVARHNGDTKAAEHELGERVRRHGDLEKRPLTEAARAEYTARWARTQEQFVESPQQAVGEADALLADLARDRGFPAGEGFEERADALSVHHARHVEGYRRVHSARDDGTGTEEMREAFVEARGLFDALLADGPAPRGHDNRQLTKGRGTS</sequence>
<proteinExistence type="predicted"/>
<dbReference type="RefSeq" id="WP_070203007.1">
    <property type="nucleotide sequence ID" value="NZ_LJGZ01000096.1"/>
</dbReference>
<gene>
    <name evidence="3" type="ORF">AN221_26370</name>
</gene>
<dbReference type="PATRIC" id="fig|518642.7.peg.1578"/>
<keyword evidence="2" id="KW-0472">Membrane</keyword>
<evidence type="ECO:0000313" key="3">
    <source>
        <dbReference type="EMBL" id="OEV17834.1"/>
    </source>
</evidence>
<protein>
    <recommendedName>
        <fullName evidence="5">Secreted protein</fullName>
    </recommendedName>
</protein>
<feature type="transmembrane region" description="Helical" evidence="2">
    <location>
        <begin position="6"/>
        <end position="27"/>
    </location>
</feature>
<evidence type="ECO:0000313" key="4">
    <source>
        <dbReference type="Proteomes" id="UP000175971"/>
    </source>
</evidence>
<keyword evidence="2" id="KW-1133">Transmembrane helix</keyword>
<evidence type="ECO:0008006" key="5">
    <source>
        <dbReference type="Google" id="ProtNLM"/>
    </source>
</evidence>
<evidence type="ECO:0000256" key="1">
    <source>
        <dbReference type="SAM" id="MobiDB-lite"/>
    </source>
</evidence>
<accession>A0A1E7LNR1</accession>
<keyword evidence="2" id="KW-0812">Transmembrane</keyword>
<dbReference type="Proteomes" id="UP000175971">
    <property type="component" value="Unassembled WGS sequence"/>
</dbReference>
<evidence type="ECO:0000256" key="2">
    <source>
        <dbReference type="SAM" id="Phobius"/>
    </source>
</evidence>
<name>A0A1E7LNR1_9ACTN</name>
<organism evidence="3 4">
    <name type="scientific">Streptomyces nanshensis</name>
    <dbReference type="NCBI Taxonomy" id="518642"/>
    <lineage>
        <taxon>Bacteria</taxon>
        <taxon>Bacillati</taxon>
        <taxon>Actinomycetota</taxon>
        <taxon>Actinomycetes</taxon>
        <taxon>Kitasatosporales</taxon>
        <taxon>Streptomycetaceae</taxon>
        <taxon>Streptomyces</taxon>
    </lineage>
</organism>
<keyword evidence="4" id="KW-1185">Reference proteome</keyword>
<dbReference type="OrthoDB" id="7502542at2"/>
<reference evidence="3 4" key="1">
    <citation type="journal article" date="2016" name="Front. Microbiol.">
        <title>Comparative Genomics Analysis of Streptomyces Species Reveals Their Adaptation to the Marine Environment and Their Diversity at the Genomic Level.</title>
        <authorList>
            <person name="Tian X."/>
            <person name="Zhang Z."/>
            <person name="Yang T."/>
            <person name="Chen M."/>
            <person name="Li J."/>
            <person name="Chen F."/>
            <person name="Yang J."/>
            <person name="Li W."/>
            <person name="Zhang B."/>
            <person name="Zhang Z."/>
            <person name="Wu J."/>
            <person name="Zhang C."/>
            <person name="Long L."/>
            <person name="Xiao J."/>
        </authorList>
    </citation>
    <scope>NUCLEOTIDE SEQUENCE [LARGE SCALE GENOMIC DNA]</scope>
    <source>
        <strain evidence="3 4">SCSIO M10372</strain>
    </source>
</reference>
<dbReference type="AlphaFoldDB" id="A0A1E7LNR1"/>
<comment type="caution">
    <text evidence="3">The sequence shown here is derived from an EMBL/GenBank/DDBJ whole genome shotgun (WGS) entry which is preliminary data.</text>
</comment>
<dbReference type="EMBL" id="LJGZ01000096">
    <property type="protein sequence ID" value="OEV17834.1"/>
    <property type="molecule type" value="Genomic_DNA"/>
</dbReference>